<protein>
    <submittedName>
        <fullName evidence="1">Uncharacterized protein</fullName>
    </submittedName>
</protein>
<proteinExistence type="predicted"/>
<evidence type="ECO:0000313" key="2">
    <source>
        <dbReference type="Proteomes" id="UP000313359"/>
    </source>
</evidence>
<name>A0A5C2SF49_9APHY</name>
<dbReference type="EMBL" id="ML122260">
    <property type="protein sequence ID" value="RPD61918.1"/>
    <property type="molecule type" value="Genomic_DNA"/>
</dbReference>
<organism evidence="1 2">
    <name type="scientific">Lentinus tigrinus ALCF2SS1-6</name>
    <dbReference type="NCBI Taxonomy" id="1328759"/>
    <lineage>
        <taxon>Eukaryota</taxon>
        <taxon>Fungi</taxon>
        <taxon>Dikarya</taxon>
        <taxon>Basidiomycota</taxon>
        <taxon>Agaricomycotina</taxon>
        <taxon>Agaricomycetes</taxon>
        <taxon>Polyporales</taxon>
        <taxon>Polyporaceae</taxon>
        <taxon>Lentinus</taxon>
    </lineage>
</organism>
<dbReference type="AlphaFoldDB" id="A0A5C2SF49"/>
<reference evidence="1" key="1">
    <citation type="journal article" date="2018" name="Genome Biol. Evol.">
        <title>Genomics and development of Lentinus tigrinus, a white-rot wood-decaying mushroom with dimorphic fruiting bodies.</title>
        <authorList>
            <person name="Wu B."/>
            <person name="Xu Z."/>
            <person name="Knudson A."/>
            <person name="Carlson A."/>
            <person name="Chen N."/>
            <person name="Kovaka S."/>
            <person name="LaButti K."/>
            <person name="Lipzen A."/>
            <person name="Pennachio C."/>
            <person name="Riley R."/>
            <person name="Schakwitz W."/>
            <person name="Umezawa K."/>
            <person name="Ohm R.A."/>
            <person name="Grigoriev I.V."/>
            <person name="Nagy L.G."/>
            <person name="Gibbons J."/>
            <person name="Hibbett D."/>
        </authorList>
    </citation>
    <scope>NUCLEOTIDE SEQUENCE [LARGE SCALE GENOMIC DNA]</scope>
    <source>
        <strain evidence="1">ALCF2SS1-6</strain>
    </source>
</reference>
<sequence length="96" mass="10307">MPRVGSVCHSRGLITLLRGFSTVIAPGGRASKFPVATLITDPDRSETQRGELMSMFMSPVPSTCFQRALHLASSLRTEIQIGLGQSRSPNATLPIP</sequence>
<keyword evidence="2" id="KW-1185">Reference proteome</keyword>
<accession>A0A5C2SF49</accession>
<dbReference type="Proteomes" id="UP000313359">
    <property type="component" value="Unassembled WGS sequence"/>
</dbReference>
<gene>
    <name evidence="1" type="ORF">L227DRAFT_44039</name>
</gene>
<evidence type="ECO:0000313" key="1">
    <source>
        <dbReference type="EMBL" id="RPD61918.1"/>
    </source>
</evidence>